<dbReference type="PRINTS" id="PR00040">
    <property type="entry name" value="HTHMERR"/>
</dbReference>
<protein>
    <submittedName>
        <fullName evidence="6">MerR family transcriptional regulator</fullName>
    </submittedName>
</protein>
<organism evidence="6 7">
    <name type="scientific">Deinococcus radiophilus</name>
    <dbReference type="NCBI Taxonomy" id="32062"/>
    <lineage>
        <taxon>Bacteria</taxon>
        <taxon>Thermotogati</taxon>
        <taxon>Deinococcota</taxon>
        <taxon>Deinococci</taxon>
        <taxon>Deinococcales</taxon>
        <taxon>Deinococcaceae</taxon>
        <taxon>Deinococcus</taxon>
    </lineage>
</organism>
<dbReference type="SMART" id="SM00422">
    <property type="entry name" value="HTH_MERR"/>
    <property type="match status" value="1"/>
</dbReference>
<dbReference type="Pfam" id="PF00376">
    <property type="entry name" value="MerR"/>
    <property type="match status" value="1"/>
</dbReference>
<keyword evidence="7" id="KW-1185">Reference proteome</keyword>
<evidence type="ECO:0000259" key="5">
    <source>
        <dbReference type="PROSITE" id="PS50937"/>
    </source>
</evidence>
<dbReference type="InterPro" id="IPR000551">
    <property type="entry name" value="MerR-type_HTH_dom"/>
</dbReference>
<dbReference type="RefSeq" id="WP_126351358.1">
    <property type="nucleotide sequence ID" value="NZ_CP086380.1"/>
</dbReference>
<reference evidence="6 7" key="1">
    <citation type="submission" date="2018-12" db="EMBL/GenBank/DDBJ databases">
        <title>Deinococcus radiophilus ATCC 27603 genome sequencing and assembly.</title>
        <authorList>
            <person name="Maclea K.S."/>
            <person name="Maynard C.R."/>
        </authorList>
    </citation>
    <scope>NUCLEOTIDE SEQUENCE [LARGE SCALE GENOMIC DNA]</scope>
    <source>
        <strain evidence="6 7">ATCC 27603</strain>
    </source>
</reference>
<dbReference type="Proteomes" id="UP000277766">
    <property type="component" value="Unassembled WGS sequence"/>
</dbReference>
<dbReference type="InterPro" id="IPR015358">
    <property type="entry name" value="Tscrpt_reg_MerR_DNA-bd"/>
</dbReference>
<evidence type="ECO:0000256" key="1">
    <source>
        <dbReference type="ARBA" id="ARBA00023015"/>
    </source>
</evidence>
<dbReference type="SUPFAM" id="SSF89082">
    <property type="entry name" value="Antibiotic binding domain of TipA-like multidrug resistance regulators"/>
    <property type="match status" value="1"/>
</dbReference>
<dbReference type="PANTHER" id="PTHR30204">
    <property type="entry name" value="REDOX-CYCLING DRUG-SENSING TRANSCRIPTIONAL ACTIVATOR SOXR"/>
    <property type="match status" value="1"/>
</dbReference>
<proteinExistence type="predicted"/>
<dbReference type="OrthoDB" id="9814833at2"/>
<evidence type="ECO:0000256" key="4">
    <source>
        <dbReference type="ARBA" id="ARBA00023163"/>
    </source>
</evidence>
<dbReference type="GO" id="GO:0003677">
    <property type="term" value="F:DNA binding"/>
    <property type="evidence" value="ECO:0007669"/>
    <property type="project" value="UniProtKB-KW"/>
</dbReference>
<dbReference type="InterPro" id="IPR009061">
    <property type="entry name" value="DNA-bd_dom_put_sf"/>
</dbReference>
<dbReference type="PROSITE" id="PS00552">
    <property type="entry name" value="HTH_MERR_1"/>
    <property type="match status" value="1"/>
</dbReference>
<evidence type="ECO:0000256" key="2">
    <source>
        <dbReference type="ARBA" id="ARBA00023125"/>
    </source>
</evidence>
<evidence type="ECO:0000256" key="3">
    <source>
        <dbReference type="ARBA" id="ARBA00023159"/>
    </source>
</evidence>
<gene>
    <name evidence="6" type="ORF">EJ104_03405</name>
</gene>
<dbReference type="SUPFAM" id="SSF46955">
    <property type="entry name" value="Putative DNA-binding domain"/>
    <property type="match status" value="1"/>
</dbReference>
<accession>A0A431W1S6</accession>
<dbReference type="EMBL" id="RXPE01000004">
    <property type="protein sequence ID" value="RTR29447.1"/>
    <property type="molecule type" value="Genomic_DNA"/>
</dbReference>
<keyword evidence="4" id="KW-0804">Transcription</keyword>
<dbReference type="CDD" id="cd01106">
    <property type="entry name" value="HTH_TipAL-Mta"/>
    <property type="match status" value="1"/>
</dbReference>
<dbReference type="AlphaFoldDB" id="A0A431W1S6"/>
<dbReference type="InterPro" id="IPR012925">
    <property type="entry name" value="TipAS_dom"/>
</dbReference>
<dbReference type="Pfam" id="PF09278">
    <property type="entry name" value="MerR-DNA-bind"/>
    <property type="match status" value="1"/>
</dbReference>
<comment type="caution">
    <text evidence="6">The sequence shown here is derived from an EMBL/GenBank/DDBJ whole genome shotgun (WGS) entry which is preliminary data.</text>
</comment>
<dbReference type="Pfam" id="PF07739">
    <property type="entry name" value="TipAS"/>
    <property type="match status" value="1"/>
</dbReference>
<dbReference type="InterPro" id="IPR047057">
    <property type="entry name" value="MerR_fam"/>
</dbReference>
<keyword evidence="3" id="KW-0010">Activator</keyword>
<keyword evidence="2" id="KW-0238">DNA-binding</keyword>
<evidence type="ECO:0000313" key="7">
    <source>
        <dbReference type="Proteomes" id="UP000277766"/>
    </source>
</evidence>
<keyword evidence="1" id="KW-0805">Transcription regulation</keyword>
<dbReference type="GO" id="GO:0003700">
    <property type="term" value="F:DNA-binding transcription factor activity"/>
    <property type="evidence" value="ECO:0007669"/>
    <property type="project" value="InterPro"/>
</dbReference>
<dbReference type="Gene3D" id="1.10.1660.10">
    <property type="match status" value="1"/>
</dbReference>
<dbReference type="PANTHER" id="PTHR30204:SF90">
    <property type="entry name" value="HTH-TYPE TRANSCRIPTIONAL ACTIVATOR MTA"/>
    <property type="match status" value="1"/>
</dbReference>
<dbReference type="PROSITE" id="PS50937">
    <property type="entry name" value="HTH_MERR_2"/>
    <property type="match status" value="1"/>
</dbReference>
<name>A0A431W1S6_9DEIO</name>
<feature type="domain" description="HTH merR-type" evidence="5">
    <location>
        <begin position="9"/>
        <end position="78"/>
    </location>
</feature>
<dbReference type="Gene3D" id="1.10.490.50">
    <property type="entry name" value="Antibiotic binding domain of TipA-like multidrug resistance regulators"/>
    <property type="match status" value="1"/>
</dbReference>
<evidence type="ECO:0000313" key="6">
    <source>
        <dbReference type="EMBL" id="RTR29447.1"/>
    </source>
</evidence>
<sequence>MNTATSPTTYTVSQVAQITGVSVRTLHHYDALGLLSPAGRSDAGYRLYVAGDLTRLWQILLWRRLGFGLAEISALLDADPQATEAALSAQRARLLAERAALGRTLRALDTFLEHQDRRETMQSENFREVFGGYDPADHEAEVQTRWGDSDAYRQSAERTRRYTGADWQTIRGEMDAINTRYLGAMRAGLSAGSAEAQAIAADHHAHLERWFYDAPPTMLRGLAQLWSSDERFQQNIDQAGAGLAAYQTAAVTAWADAQQA</sequence>
<dbReference type="InterPro" id="IPR036244">
    <property type="entry name" value="TipA-like_antibiotic-bd"/>
</dbReference>